<dbReference type="EMBL" id="CAKOFQ010006665">
    <property type="protein sequence ID" value="CAH1956429.1"/>
    <property type="molecule type" value="Genomic_DNA"/>
</dbReference>
<organism evidence="1 2">
    <name type="scientific">Acanthoscelides obtectus</name>
    <name type="common">Bean weevil</name>
    <name type="synonym">Bruchus obtectus</name>
    <dbReference type="NCBI Taxonomy" id="200917"/>
    <lineage>
        <taxon>Eukaryota</taxon>
        <taxon>Metazoa</taxon>
        <taxon>Ecdysozoa</taxon>
        <taxon>Arthropoda</taxon>
        <taxon>Hexapoda</taxon>
        <taxon>Insecta</taxon>
        <taxon>Pterygota</taxon>
        <taxon>Neoptera</taxon>
        <taxon>Endopterygota</taxon>
        <taxon>Coleoptera</taxon>
        <taxon>Polyphaga</taxon>
        <taxon>Cucujiformia</taxon>
        <taxon>Chrysomeloidea</taxon>
        <taxon>Chrysomelidae</taxon>
        <taxon>Bruchinae</taxon>
        <taxon>Bruchini</taxon>
        <taxon>Acanthoscelides</taxon>
    </lineage>
</organism>
<name>A0A9P0JPM8_ACAOB</name>
<dbReference type="Proteomes" id="UP001152888">
    <property type="component" value="Unassembled WGS sequence"/>
</dbReference>
<dbReference type="AlphaFoldDB" id="A0A9P0JPM8"/>
<evidence type="ECO:0000313" key="2">
    <source>
        <dbReference type="Proteomes" id="UP001152888"/>
    </source>
</evidence>
<accession>A0A9P0JPM8</accession>
<sequence>MIKKTVSEAINKGCFVMKKT</sequence>
<keyword evidence="2" id="KW-1185">Reference proteome</keyword>
<gene>
    <name evidence="1" type="ORF">ACAOBT_LOCUS1558</name>
</gene>
<protein>
    <submittedName>
        <fullName evidence="1">Uncharacterized protein</fullName>
    </submittedName>
</protein>
<evidence type="ECO:0000313" key="1">
    <source>
        <dbReference type="EMBL" id="CAH1956429.1"/>
    </source>
</evidence>
<proteinExistence type="predicted"/>
<reference evidence="1" key="1">
    <citation type="submission" date="2022-03" db="EMBL/GenBank/DDBJ databases">
        <authorList>
            <person name="Sayadi A."/>
        </authorList>
    </citation>
    <scope>NUCLEOTIDE SEQUENCE</scope>
</reference>
<comment type="caution">
    <text evidence="1">The sequence shown here is derived from an EMBL/GenBank/DDBJ whole genome shotgun (WGS) entry which is preliminary data.</text>
</comment>